<feature type="compositionally biased region" description="Low complexity" evidence="11">
    <location>
        <begin position="201"/>
        <end position="212"/>
    </location>
</feature>
<evidence type="ECO:0000256" key="8">
    <source>
        <dbReference type="ARBA" id="ARBA00023242"/>
    </source>
</evidence>
<dbReference type="GO" id="GO:0003677">
    <property type="term" value="F:DNA binding"/>
    <property type="evidence" value="ECO:0007669"/>
    <property type="project" value="UniProtKB-KW"/>
</dbReference>
<evidence type="ECO:0000313" key="13">
    <source>
        <dbReference type="Proteomes" id="UP000515152"/>
    </source>
</evidence>
<dbReference type="OrthoDB" id="8939517at2759"/>
<dbReference type="FunFam" id="3.30.160.60:FF:000145">
    <property type="entry name" value="Zinc finger protein 574"/>
    <property type="match status" value="1"/>
</dbReference>
<dbReference type="InterPro" id="IPR050331">
    <property type="entry name" value="Zinc_finger"/>
</dbReference>
<dbReference type="RefSeq" id="XP_042559130.1">
    <property type="nucleotide sequence ID" value="XM_042703196.1"/>
</dbReference>
<dbReference type="FunFam" id="3.30.160.60:FF:001954">
    <property type="entry name" value="Zinc finger protein 787"/>
    <property type="match status" value="1"/>
</dbReference>
<dbReference type="SMART" id="SM00355">
    <property type="entry name" value="ZnF_C2H2"/>
    <property type="match status" value="6"/>
</dbReference>
<evidence type="ECO:0000256" key="7">
    <source>
        <dbReference type="ARBA" id="ARBA00023125"/>
    </source>
</evidence>
<dbReference type="Pfam" id="PF00096">
    <property type="entry name" value="zf-C2H2"/>
    <property type="match status" value="5"/>
</dbReference>
<keyword evidence="13" id="KW-1185">Reference proteome</keyword>
<dbReference type="PANTHER" id="PTHR16515:SF49">
    <property type="entry name" value="GASTRULA ZINC FINGER PROTEIN XLCGF49.1-LIKE-RELATED"/>
    <property type="match status" value="1"/>
</dbReference>
<evidence type="ECO:0000256" key="9">
    <source>
        <dbReference type="PROSITE-ProRule" id="PRU00042"/>
    </source>
</evidence>
<feature type="domain" description="C2H2-type" evidence="12">
    <location>
        <begin position="747"/>
        <end position="774"/>
    </location>
</feature>
<evidence type="ECO:0000256" key="11">
    <source>
        <dbReference type="SAM" id="MobiDB-lite"/>
    </source>
</evidence>
<protein>
    <submittedName>
        <fullName evidence="14">Zinc finger protein 574-like</fullName>
    </submittedName>
</protein>
<dbReference type="AlphaFoldDB" id="A0A8M1K9G2"/>
<feature type="domain" description="C2H2-type" evidence="12">
    <location>
        <begin position="803"/>
        <end position="830"/>
    </location>
</feature>
<evidence type="ECO:0000259" key="12">
    <source>
        <dbReference type="PROSITE" id="PS50157"/>
    </source>
</evidence>
<dbReference type="PROSITE" id="PS50157">
    <property type="entry name" value="ZINC_FINGER_C2H2_2"/>
    <property type="match status" value="6"/>
</dbReference>
<evidence type="ECO:0000256" key="6">
    <source>
        <dbReference type="ARBA" id="ARBA00022833"/>
    </source>
</evidence>
<dbReference type="GeneID" id="105898170"/>
<dbReference type="InterPro" id="IPR013087">
    <property type="entry name" value="Znf_C2H2_type"/>
</dbReference>
<evidence type="ECO:0000256" key="5">
    <source>
        <dbReference type="ARBA" id="ARBA00022771"/>
    </source>
</evidence>
<keyword evidence="6" id="KW-0862">Zinc</keyword>
<evidence type="ECO:0000313" key="14">
    <source>
        <dbReference type="RefSeq" id="XP_042559130.1"/>
    </source>
</evidence>
<dbReference type="GO" id="GO:0010468">
    <property type="term" value="P:regulation of gene expression"/>
    <property type="evidence" value="ECO:0007669"/>
    <property type="project" value="TreeGrafter"/>
</dbReference>
<evidence type="ECO:0000256" key="1">
    <source>
        <dbReference type="ARBA" id="ARBA00004123"/>
    </source>
</evidence>
<comment type="similarity">
    <text evidence="2">Belongs to the krueppel C2H2-type zinc-finger protein family.</text>
</comment>
<feature type="region of interest" description="Disordered" evidence="11">
    <location>
        <begin position="161"/>
        <end position="242"/>
    </location>
</feature>
<keyword evidence="8" id="KW-0539">Nucleus</keyword>
<feature type="domain" description="C2H2-type" evidence="12">
    <location>
        <begin position="283"/>
        <end position="310"/>
    </location>
</feature>
<keyword evidence="4" id="KW-0677">Repeat</keyword>
<dbReference type="GO" id="GO:0008270">
    <property type="term" value="F:zinc ion binding"/>
    <property type="evidence" value="ECO:0007669"/>
    <property type="project" value="UniProtKB-KW"/>
</dbReference>
<dbReference type="Proteomes" id="UP000515152">
    <property type="component" value="Chromosome 23"/>
</dbReference>
<dbReference type="GO" id="GO:0005634">
    <property type="term" value="C:nucleus"/>
    <property type="evidence" value="ECO:0007669"/>
    <property type="project" value="UniProtKB-SubCell"/>
</dbReference>
<dbReference type="FunFam" id="3.30.160.60:FF:000425">
    <property type="entry name" value="PLAG1 like zinc finger 1"/>
    <property type="match status" value="1"/>
</dbReference>
<feature type="compositionally biased region" description="Basic residues" evidence="11">
    <location>
        <begin position="182"/>
        <end position="200"/>
    </location>
</feature>
<gene>
    <name evidence="14" type="primary">LOC105898170</name>
</gene>
<name>A0A8M1K9G2_CLUHA</name>
<feature type="compositionally biased region" description="Low complexity" evidence="11">
    <location>
        <begin position="466"/>
        <end position="476"/>
    </location>
</feature>
<feature type="domain" description="C2H2-type" evidence="12">
    <location>
        <begin position="255"/>
        <end position="282"/>
    </location>
</feature>
<keyword evidence="5 9" id="KW-0863">Zinc-finger</keyword>
<feature type="compositionally biased region" description="Polar residues" evidence="11">
    <location>
        <begin position="502"/>
        <end position="511"/>
    </location>
</feature>
<feature type="region of interest" description="Disordered" evidence="11">
    <location>
        <begin position="493"/>
        <end position="523"/>
    </location>
</feature>
<keyword evidence="10" id="KW-0175">Coiled coil</keyword>
<evidence type="ECO:0000256" key="3">
    <source>
        <dbReference type="ARBA" id="ARBA00022723"/>
    </source>
</evidence>
<feature type="compositionally biased region" description="Low complexity" evidence="11">
    <location>
        <begin position="717"/>
        <end position="732"/>
    </location>
</feature>
<feature type="domain" description="C2H2-type" evidence="12">
    <location>
        <begin position="311"/>
        <end position="338"/>
    </location>
</feature>
<evidence type="ECO:0000256" key="4">
    <source>
        <dbReference type="ARBA" id="ARBA00022737"/>
    </source>
</evidence>
<sequence>MTKLQLLNAYLTERLGEVVREILDVVEDTVSEYRDETARTRRENDSLRRQLRDAVLLAKTDLFGSAHADEVSAVRHVEWTPAVPQDPRLSPAPPSVGPRVRGEGSEVAAKAEPNAEAPRWAGSGSSPARRQGDPITFDPQIKTEPEEADITVTITTDMIPMTTDSAAPPHTDSSLAAQPQHTHTHTHWAQHTHQTQHTHTHTTQNTHSAAQHTHTHTHTDPALSESSGRRGAEGQTDSGGVCVSAERERTRASAFQCGVCGEVFAGREALLQHQRSGGHRRPFGCECCGRRFTQSADLRRHMRTHTGERPHQCHLCHKSFSQIGNLRRHQRTHTRTHPFRCCPPGGGKLLYSYCYFLSGGGVEEEVHQQQTSSVENIRVVLVAGYRSRFNMSSQPLLTGAFLSQRLVAAVEEVMELARATVIQYEQESTQIRRENQLLRSKLGEVTAGLPPEANVENSPDWDDWTSSLAQQHQQHQGSDDLDLDLDLAYHQQQDLSGAGQDPGQSEQQGVTFNPAPPDPPTALLTSCITVKTEWANDTPELNSQSQPSRASDVMTEFLLTRAIIKEESEEASLSAELQPVAVETVHIQHHGPPVAELDSVAMETVHFDQRRRADCSVSPPRVTSCAAAGLQTTGGAKPNASHLHASQRASVSLQPPHPTPRPPHPVAGAQCSSHLLPPGGALLSHNTPAARQRLPLFTAPGRVPPALPPQRHRGNPAAATSPSSSSAAAAAVARGHHPKARCVAVSFPCQQCGKLFVHRSRLKVHMLIHTGEKPYACLRCGKRFNNDGTLKNHQRVHTQLRLHSCTLCAMRFKDAYTCRKHLATHTRRAQQAQDLTHNTHNKTSLQLSIM</sequence>
<accession>A0A8M1K9G2</accession>
<feature type="region of interest" description="Disordered" evidence="11">
    <location>
        <begin position="698"/>
        <end position="732"/>
    </location>
</feature>
<comment type="subcellular location">
    <subcellularLocation>
        <location evidence="1">Nucleus</location>
    </subcellularLocation>
</comment>
<dbReference type="KEGG" id="char:105898170"/>
<evidence type="ECO:0000256" key="10">
    <source>
        <dbReference type="SAM" id="Coils"/>
    </source>
</evidence>
<feature type="region of interest" description="Disordered" evidence="11">
    <location>
        <begin position="829"/>
        <end position="850"/>
    </location>
</feature>
<proteinExistence type="inferred from homology"/>
<reference evidence="14" key="1">
    <citation type="submission" date="2025-08" db="UniProtKB">
        <authorList>
            <consortium name="RefSeq"/>
        </authorList>
    </citation>
    <scope>IDENTIFICATION</scope>
</reference>
<keyword evidence="3" id="KW-0479">Metal-binding</keyword>
<feature type="region of interest" description="Disordered" evidence="11">
    <location>
        <begin position="82"/>
        <end position="147"/>
    </location>
</feature>
<organism evidence="13 14">
    <name type="scientific">Clupea harengus</name>
    <name type="common">Atlantic herring</name>
    <dbReference type="NCBI Taxonomy" id="7950"/>
    <lineage>
        <taxon>Eukaryota</taxon>
        <taxon>Metazoa</taxon>
        <taxon>Chordata</taxon>
        <taxon>Craniata</taxon>
        <taxon>Vertebrata</taxon>
        <taxon>Euteleostomi</taxon>
        <taxon>Actinopterygii</taxon>
        <taxon>Neopterygii</taxon>
        <taxon>Teleostei</taxon>
        <taxon>Clupei</taxon>
        <taxon>Clupeiformes</taxon>
        <taxon>Clupeoidei</taxon>
        <taxon>Clupeidae</taxon>
        <taxon>Clupea</taxon>
    </lineage>
</organism>
<dbReference type="PROSITE" id="PS00028">
    <property type="entry name" value="ZINC_FINGER_C2H2_1"/>
    <property type="match status" value="6"/>
</dbReference>
<dbReference type="PANTHER" id="PTHR16515">
    <property type="entry name" value="PR DOMAIN ZINC FINGER PROTEIN"/>
    <property type="match status" value="1"/>
</dbReference>
<feature type="compositionally biased region" description="Pro residues" evidence="11">
    <location>
        <begin position="655"/>
        <end position="665"/>
    </location>
</feature>
<feature type="domain" description="C2H2-type" evidence="12">
    <location>
        <begin position="775"/>
        <end position="802"/>
    </location>
</feature>
<feature type="coiled-coil region" evidence="10">
    <location>
        <begin position="407"/>
        <end position="441"/>
    </location>
</feature>
<feature type="region of interest" description="Disordered" evidence="11">
    <location>
        <begin position="448"/>
        <end position="479"/>
    </location>
</feature>
<dbReference type="FunFam" id="3.30.160.60:FF:002343">
    <property type="entry name" value="Zinc finger protein 33A"/>
    <property type="match status" value="1"/>
</dbReference>
<keyword evidence="7" id="KW-0238">DNA-binding</keyword>
<evidence type="ECO:0000256" key="2">
    <source>
        <dbReference type="ARBA" id="ARBA00006991"/>
    </source>
</evidence>
<feature type="region of interest" description="Disordered" evidence="11">
    <location>
        <begin position="633"/>
        <end position="674"/>
    </location>
</feature>